<evidence type="ECO:0000313" key="1">
    <source>
        <dbReference type="EMBL" id="MBW6533299.1"/>
    </source>
</evidence>
<proteinExistence type="predicted"/>
<reference evidence="1 2" key="1">
    <citation type="submission" date="2021-07" db="EMBL/GenBank/DDBJ databases">
        <title>Sphingomonas sp.</title>
        <authorList>
            <person name="Feng G."/>
            <person name="Li J."/>
            <person name="Pan M."/>
        </authorList>
    </citation>
    <scope>NUCLEOTIDE SEQUENCE [LARGE SCALE GENOMIC DNA]</scope>
    <source>
        <strain evidence="1 2">RRHST34</strain>
    </source>
</reference>
<dbReference type="Proteomes" id="UP000759103">
    <property type="component" value="Unassembled WGS sequence"/>
</dbReference>
<gene>
    <name evidence="1" type="ORF">KZ820_21380</name>
</gene>
<comment type="caution">
    <text evidence="1">The sequence shown here is derived from an EMBL/GenBank/DDBJ whole genome shotgun (WGS) entry which is preliminary data.</text>
</comment>
<evidence type="ECO:0000313" key="2">
    <source>
        <dbReference type="Proteomes" id="UP000759103"/>
    </source>
</evidence>
<organism evidence="1 2">
    <name type="scientific">Sphingomonas citri</name>
    <dbReference type="NCBI Taxonomy" id="2862499"/>
    <lineage>
        <taxon>Bacteria</taxon>
        <taxon>Pseudomonadati</taxon>
        <taxon>Pseudomonadota</taxon>
        <taxon>Alphaproteobacteria</taxon>
        <taxon>Sphingomonadales</taxon>
        <taxon>Sphingomonadaceae</taxon>
        <taxon>Sphingomonas</taxon>
    </lineage>
</organism>
<name>A0ABS7BV46_9SPHN</name>
<protein>
    <submittedName>
        <fullName evidence="1">Uncharacterized protein</fullName>
    </submittedName>
</protein>
<dbReference type="RefSeq" id="WP_219750818.1">
    <property type="nucleotide sequence ID" value="NZ_JAHXZN010000019.1"/>
</dbReference>
<dbReference type="EMBL" id="JAHXZN010000019">
    <property type="protein sequence ID" value="MBW6533299.1"/>
    <property type="molecule type" value="Genomic_DNA"/>
</dbReference>
<keyword evidence="2" id="KW-1185">Reference proteome</keyword>
<sequence>MRKNEPSDDDWPSAWRGYDRAAGARPDRVPALTLATADGRSRHVRFDGIDGDYLIDRKLRVVDLPRSRTQLMRQAEALAQARCYATWEMPTEAERALAAAILARAGVRRIKLRVMNP</sequence>
<accession>A0ABS7BV46</accession>